<name>A0A8C5E038_GOUWI</name>
<reference evidence="7" key="1">
    <citation type="submission" date="2020-06" db="EMBL/GenBank/DDBJ databases">
        <authorList>
            <consortium name="Wellcome Sanger Institute Data Sharing"/>
        </authorList>
    </citation>
    <scope>NUCLEOTIDE SEQUENCE [LARGE SCALE GENOMIC DNA]</scope>
</reference>
<dbReference type="PROSITE" id="PS50871">
    <property type="entry name" value="C1Q"/>
    <property type="match status" value="1"/>
</dbReference>
<evidence type="ECO:0000256" key="4">
    <source>
        <dbReference type="SAM" id="Coils"/>
    </source>
</evidence>
<dbReference type="Ensembl" id="ENSGWIT00000015965.1">
    <property type="protein sequence ID" value="ENSGWIP00000014445.1"/>
    <property type="gene ID" value="ENSGWIG00000008159.1"/>
</dbReference>
<accession>A0A8C5E038</accession>
<protein>
    <submittedName>
        <fullName evidence="7">Uncharacterized LOC114471092</fullName>
    </submittedName>
</protein>
<organism evidence="7 8">
    <name type="scientific">Gouania willdenowi</name>
    <name type="common">Blunt-snouted clingfish</name>
    <name type="synonym">Lepadogaster willdenowi</name>
    <dbReference type="NCBI Taxonomy" id="441366"/>
    <lineage>
        <taxon>Eukaryota</taxon>
        <taxon>Metazoa</taxon>
        <taxon>Chordata</taxon>
        <taxon>Craniata</taxon>
        <taxon>Vertebrata</taxon>
        <taxon>Euteleostomi</taxon>
        <taxon>Actinopterygii</taxon>
        <taxon>Neopterygii</taxon>
        <taxon>Teleostei</taxon>
        <taxon>Neoteleostei</taxon>
        <taxon>Acanthomorphata</taxon>
        <taxon>Ovalentaria</taxon>
        <taxon>Blenniimorphae</taxon>
        <taxon>Blenniiformes</taxon>
        <taxon>Gobiesocoidei</taxon>
        <taxon>Gobiesocidae</taxon>
        <taxon>Gobiesocinae</taxon>
        <taxon>Gouania</taxon>
    </lineage>
</organism>
<dbReference type="RefSeq" id="XP_028315474.1">
    <property type="nucleotide sequence ID" value="XM_028459673.1"/>
</dbReference>
<dbReference type="PANTHER" id="PTHR22923">
    <property type="entry name" value="CEREBELLIN-RELATED"/>
    <property type="match status" value="1"/>
</dbReference>
<keyword evidence="4" id="KW-0175">Coiled coil</keyword>
<gene>
    <name evidence="7" type="primary">LOC114471092</name>
</gene>
<dbReference type="GeneID" id="114471092"/>
<evidence type="ECO:0000256" key="5">
    <source>
        <dbReference type="SAM" id="SignalP"/>
    </source>
</evidence>
<evidence type="ECO:0000256" key="1">
    <source>
        <dbReference type="ARBA" id="ARBA00004613"/>
    </source>
</evidence>
<reference evidence="7" key="3">
    <citation type="submission" date="2025-09" db="UniProtKB">
        <authorList>
            <consortium name="Ensembl"/>
        </authorList>
    </citation>
    <scope>IDENTIFICATION</scope>
</reference>
<keyword evidence="2" id="KW-0964">Secreted</keyword>
<dbReference type="SUPFAM" id="SSF49842">
    <property type="entry name" value="TNF-like"/>
    <property type="match status" value="1"/>
</dbReference>
<dbReference type="AlphaFoldDB" id="A0A8C5E038"/>
<comment type="subcellular location">
    <subcellularLocation>
        <location evidence="1">Secreted</location>
    </subcellularLocation>
</comment>
<evidence type="ECO:0000259" key="6">
    <source>
        <dbReference type="PROSITE" id="PS50871"/>
    </source>
</evidence>
<keyword evidence="3 5" id="KW-0732">Signal</keyword>
<dbReference type="PANTHER" id="PTHR22923:SF102">
    <property type="entry name" value="CEREBELLIN 13-RELATED"/>
    <property type="match status" value="1"/>
</dbReference>
<evidence type="ECO:0000313" key="8">
    <source>
        <dbReference type="Proteomes" id="UP000694680"/>
    </source>
</evidence>
<evidence type="ECO:0000313" key="7">
    <source>
        <dbReference type="Ensembl" id="ENSGWIP00000014445.1"/>
    </source>
</evidence>
<sequence>MHREKREMAGLLPLVLLSICCVSAAATKAESQTEIISTKPAAEEPSVQNQQQNFITDINSTLRDISAQLAELKVEVKQLQKQSEEQSATLKEQELQKNELEKLQQQFKQQQQQHQIQAAELVNIITKENIIVNQVEALRTNIQARQVAFSASLLASGSGHTGPFNTPTNLIFRNVIVNIGRAYNPMTGVFTAPVRGAYHFEFYIYGEGHPLHQAAASLMKNGQQICVAYEHQVSRSFQAANGATLLLEAGDLVFLRQWANTRVFDNAFHPTTFSGHLLFTI</sequence>
<evidence type="ECO:0000256" key="3">
    <source>
        <dbReference type="ARBA" id="ARBA00022729"/>
    </source>
</evidence>
<feature type="domain" description="C1q" evidence="6">
    <location>
        <begin position="142"/>
        <end position="281"/>
    </location>
</feature>
<feature type="chain" id="PRO_5034828765" evidence="5">
    <location>
        <begin position="27"/>
        <end position="281"/>
    </location>
</feature>
<keyword evidence="8" id="KW-1185">Reference proteome</keyword>
<dbReference type="Proteomes" id="UP000694680">
    <property type="component" value="Chromosome 10"/>
</dbReference>
<dbReference type="PRINTS" id="PR00007">
    <property type="entry name" value="COMPLEMNTC1Q"/>
</dbReference>
<dbReference type="InterPro" id="IPR008983">
    <property type="entry name" value="Tumour_necrosis_fac-like_dom"/>
</dbReference>
<dbReference type="SMART" id="SM00110">
    <property type="entry name" value="C1Q"/>
    <property type="match status" value="1"/>
</dbReference>
<proteinExistence type="predicted"/>
<dbReference type="Gene3D" id="2.60.120.40">
    <property type="match status" value="1"/>
</dbReference>
<dbReference type="InterPro" id="IPR050822">
    <property type="entry name" value="Cerebellin_Synaptic_Org"/>
</dbReference>
<dbReference type="OrthoDB" id="6350361at2759"/>
<dbReference type="InterPro" id="IPR001073">
    <property type="entry name" value="C1q_dom"/>
</dbReference>
<evidence type="ECO:0000256" key="2">
    <source>
        <dbReference type="ARBA" id="ARBA00022525"/>
    </source>
</evidence>
<dbReference type="GO" id="GO:0005576">
    <property type="term" value="C:extracellular region"/>
    <property type="evidence" value="ECO:0007669"/>
    <property type="project" value="UniProtKB-SubCell"/>
</dbReference>
<dbReference type="Pfam" id="PF00386">
    <property type="entry name" value="C1q"/>
    <property type="match status" value="1"/>
</dbReference>
<feature type="coiled-coil region" evidence="4">
    <location>
        <begin position="55"/>
        <end position="120"/>
    </location>
</feature>
<reference evidence="7" key="2">
    <citation type="submission" date="2025-08" db="UniProtKB">
        <authorList>
            <consortium name="Ensembl"/>
        </authorList>
    </citation>
    <scope>IDENTIFICATION</scope>
</reference>
<feature type="signal peptide" evidence="5">
    <location>
        <begin position="1"/>
        <end position="26"/>
    </location>
</feature>